<reference evidence="5 6" key="1">
    <citation type="submission" date="2018-11" db="EMBL/GenBank/DDBJ databases">
        <title>Trebonia kvetii gen.nov., sp.nov., a novel acidophilic actinobacterium, and proposal of the new actinobacterial family Treboniaceae fam. nov.</title>
        <authorList>
            <person name="Rapoport D."/>
            <person name="Sagova-Mareckova M."/>
            <person name="Sedlacek I."/>
            <person name="Provaznik J."/>
            <person name="Kralova S."/>
            <person name="Pavlinic D."/>
            <person name="Benes V."/>
            <person name="Kopecky J."/>
        </authorList>
    </citation>
    <scope>NUCLEOTIDE SEQUENCE [LARGE SCALE GENOMIC DNA]</scope>
    <source>
        <strain evidence="5 6">15Tr583</strain>
    </source>
</reference>
<evidence type="ECO:0000259" key="4">
    <source>
        <dbReference type="PROSITE" id="PS50949"/>
    </source>
</evidence>
<evidence type="ECO:0000256" key="3">
    <source>
        <dbReference type="ARBA" id="ARBA00023163"/>
    </source>
</evidence>
<keyword evidence="2" id="KW-0238">DNA-binding</keyword>
<dbReference type="SMART" id="SM00345">
    <property type="entry name" value="HTH_GNTR"/>
    <property type="match status" value="1"/>
</dbReference>
<evidence type="ECO:0000313" key="5">
    <source>
        <dbReference type="EMBL" id="TVZ03572.1"/>
    </source>
</evidence>
<gene>
    <name evidence="5" type="ORF">EAS64_24700</name>
</gene>
<dbReference type="InterPro" id="IPR011711">
    <property type="entry name" value="GntR_C"/>
</dbReference>
<dbReference type="PANTHER" id="PTHR43537:SF24">
    <property type="entry name" value="GLUCONATE OPERON TRANSCRIPTIONAL REPRESSOR"/>
    <property type="match status" value="1"/>
</dbReference>
<dbReference type="PRINTS" id="PR00035">
    <property type="entry name" value="HTHGNTR"/>
</dbReference>
<dbReference type="InterPro" id="IPR008920">
    <property type="entry name" value="TF_FadR/GntR_C"/>
</dbReference>
<dbReference type="Proteomes" id="UP000460272">
    <property type="component" value="Unassembled WGS sequence"/>
</dbReference>
<name>A0A6P2BWV6_9ACTN</name>
<dbReference type="InterPro" id="IPR000524">
    <property type="entry name" value="Tscrpt_reg_HTH_GntR"/>
</dbReference>
<dbReference type="RefSeq" id="WP_145856469.1">
    <property type="nucleotide sequence ID" value="NZ_RPFW01000004.1"/>
</dbReference>
<dbReference type="EMBL" id="RPFW01000004">
    <property type="protein sequence ID" value="TVZ03572.1"/>
    <property type="molecule type" value="Genomic_DNA"/>
</dbReference>
<keyword evidence="3" id="KW-0804">Transcription</keyword>
<evidence type="ECO:0000313" key="6">
    <source>
        <dbReference type="Proteomes" id="UP000460272"/>
    </source>
</evidence>
<dbReference type="Pfam" id="PF00392">
    <property type="entry name" value="GntR"/>
    <property type="match status" value="1"/>
</dbReference>
<dbReference type="SUPFAM" id="SSF48008">
    <property type="entry name" value="GntR ligand-binding domain-like"/>
    <property type="match status" value="1"/>
</dbReference>
<dbReference type="PANTHER" id="PTHR43537">
    <property type="entry name" value="TRANSCRIPTIONAL REGULATOR, GNTR FAMILY"/>
    <property type="match status" value="1"/>
</dbReference>
<dbReference type="SUPFAM" id="SSF46785">
    <property type="entry name" value="Winged helix' DNA-binding domain"/>
    <property type="match status" value="1"/>
</dbReference>
<organism evidence="5 6">
    <name type="scientific">Trebonia kvetii</name>
    <dbReference type="NCBI Taxonomy" id="2480626"/>
    <lineage>
        <taxon>Bacteria</taxon>
        <taxon>Bacillati</taxon>
        <taxon>Actinomycetota</taxon>
        <taxon>Actinomycetes</taxon>
        <taxon>Streptosporangiales</taxon>
        <taxon>Treboniaceae</taxon>
        <taxon>Trebonia</taxon>
    </lineage>
</organism>
<keyword evidence="6" id="KW-1185">Reference proteome</keyword>
<dbReference type="Pfam" id="PF07729">
    <property type="entry name" value="FCD"/>
    <property type="match status" value="1"/>
</dbReference>
<sequence length="232" mass="25593">MAQEQAELQHRQLKDAVYAQILERIVDGTLPAGYALREGELAARFGVSKTPLRDALVRLQADGLVSIPPYRSAVVVGYSRQDLREIYEVRELLEGACAREAALRISADDLAELSAVMRDSSACIRDGLVTDGQADDLAVLIDRFDTIMYRQSGNQRINEMVGNIRIHILRIGRLTTRIPGRMVKSVGEHQAIYEAIVQRDGAAAEAAMRRHILSVMADQLVNIGDAVEEGAR</sequence>
<dbReference type="GO" id="GO:0003700">
    <property type="term" value="F:DNA-binding transcription factor activity"/>
    <property type="evidence" value="ECO:0007669"/>
    <property type="project" value="InterPro"/>
</dbReference>
<dbReference type="Gene3D" id="1.10.10.10">
    <property type="entry name" value="Winged helix-like DNA-binding domain superfamily/Winged helix DNA-binding domain"/>
    <property type="match status" value="1"/>
</dbReference>
<proteinExistence type="predicted"/>
<dbReference type="Gene3D" id="1.20.120.530">
    <property type="entry name" value="GntR ligand-binding domain-like"/>
    <property type="match status" value="1"/>
</dbReference>
<dbReference type="AlphaFoldDB" id="A0A6P2BWV6"/>
<keyword evidence="1" id="KW-0805">Transcription regulation</keyword>
<dbReference type="InterPro" id="IPR036388">
    <property type="entry name" value="WH-like_DNA-bd_sf"/>
</dbReference>
<dbReference type="CDD" id="cd07377">
    <property type="entry name" value="WHTH_GntR"/>
    <property type="match status" value="1"/>
</dbReference>
<evidence type="ECO:0000256" key="2">
    <source>
        <dbReference type="ARBA" id="ARBA00023125"/>
    </source>
</evidence>
<dbReference type="PROSITE" id="PS50949">
    <property type="entry name" value="HTH_GNTR"/>
    <property type="match status" value="1"/>
</dbReference>
<evidence type="ECO:0000256" key="1">
    <source>
        <dbReference type="ARBA" id="ARBA00023015"/>
    </source>
</evidence>
<accession>A0A6P2BWV6</accession>
<feature type="domain" description="HTH gntR-type" evidence="4">
    <location>
        <begin position="11"/>
        <end position="78"/>
    </location>
</feature>
<dbReference type="SMART" id="SM00895">
    <property type="entry name" value="FCD"/>
    <property type="match status" value="1"/>
</dbReference>
<protein>
    <submittedName>
        <fullName evidence="5">GntR family transcriptional regulator</fullName>
    </submittedName>
</protein>
<dbReference type="InterPro" id="IPR036390">
    <property type="entry name" value="WH_DNA-bd_sf"/>
</dbReference>
<dbReference type="OrthoDB" id="8680240at2"/>
<dbReference type="GO" id="GO:0003677">
    <property type="term" value="F:DNA binding"/>
    <property type="evidence" value="ECO:0007669"/>
    <property type="project" value="UniProtKB-KW"/>
</dbReference>
<comment type="caution">
    <text evidence="5">The sequence shown here is derived from an EMBL/GenBank/DDBJ whole genome shotgun (WGS) entry which is preliminary data.</text>
</comment>